<dbReference type="PANTHER" id="PTHR35176:SF6">
    <property type="entry name" value="HEME OXYGENASE HI_0854-RELATED"/>
    <property type="match status" value="1"/>
</dbReference>
<evidence type="ECO:0000256" key="1">
    <source>
        <dbReference type="ARBA" id="ARBA00023002"/>
    </source>
</evidence>
<dbReference type="PANTHER" id="PTHR35176">
    <property type="entry name" value="HEME OXYGENASE HI_0854-RELATED"/>
    <property type="match status" value="1"/>
</dbReference>
<dbReference type="GO" id="GO:0070967">
    <property type="term" value="F:coenzyme F420 binding"/>
    <property type="evidence" value="ECO:0007669"/>
    <property type="project" value="TreeGrafter"/>
</dbReference>
<sequence length="140" mass="15656">MSFVMSPEERAAFLSEVHVGVLAVERAGRAPLAVPIWYGYRHDEIRIWMERDSVKDRAIRAAGRFSFTVQTETPPYRYVTAEGPVVAADGPPSREEAESIAGRYLPASQVASYVDTALHDRTVLVRMRPARWLSNDHGKG</sequence>
<keyword evidence="3" id="KW-1185">Reference proteome</keyword>
<dbReference type="GO" id="GO:0005829">
    <property type="term" value="C:cytosol"/>
    <property type="evidence" value="ECO:0007669"/>
    <property type="project" value="TreeGrafter"/>
</dbReference>
<dbReference type="InterPro" id="IPR024747">
    <property type="entry name" value="Pyridox_Oxase-rel"/>
</dbReference>
<keyword evidence="1" id="KW-0560">Oxidoreductase</keyword>
<dbReference type="Proteomes" id="UP000199614">
    <property type="component" value="Unassembled WGS sequence"/>
</dbReference>
<protein>
    <submittedName>
        <fullName evidence="2">PPOX class probable F420-dependent enzyme</fullName>
    </submittedName>
</protein>
<dbReference type="Pfam" id="PF12900">
    <property type="entry name" value="Pyridox_ox_2"/>
    <property type="match status" value="1"/>
</dbReference>
<dbReference type="InterPro" id="IPR052019">
    <property type="entry name" value="F420H2_bilvrd_red/Heme_oxyg"/>
</dbReference>
<dbReference type="RefSeq" id="WP_245773741.1">
    <property type="nucleotide sequence ID" value="NZ_FOUY01000028.1"/>
</dbReference>
<name>A0A1I5DXZ3_PSUAM</name>
<accession>A0A1I5DXZ3</accession>
<gene>
    <name evidence="2" type="ORF">SAMN05216207_102812</name>
</gene>
<proteinExistence type="predicted"/>
<dbReference type="GO" id="GO:0016627">
    <property type="term" value="F:oxidoreductase activity, acting on the CH-CH group of donors"/>
    <property type="evidence" value="ECO:0007669"/>
    <property type="project" value="TreeGrafter"/>
</dbReference>
<evidence type="ECO:0000313" key="2">
    <source>
        <dbReference type="EMBL" id="SFO04135.1"/>
    </source>
</evidence>
<dbReference type="SUPFAM" id="SSF50475">
    <property type="entry name" value="FMN-binding split barrel"/>
    <property type="match status" value="1"/>
</dbReference>
<evidence type="ECO:0000313" key="3">
    <source>
        <dbReference type="Proteomes" id="UP000199614"/>
    </source>
</evidence>
<dbReference type="InterPro" id="IPR012349">
    <property type="entry name" value="Split_barrel_FMN-bd"/>
</dbReference>
<dbReference type="STRING" id="260086.SAMN05216207_102812"/>
<dbReference type="EMBL" id="FOUY01000028">
    <property type="protein sequence ID" value="SFO04135.1"/>
    <property type="molecule type" value="Genomic_DNA"/>
</dbReference>
<organism evidence="2 3">
    <name type="scientific">Pseudonocardia ammonioxydans</name>
    <dbReference type="NCBI Taxonomy" id="260086"/>
    <lineage>
        <taxon>Bacteria</taxon>
        <taxon>Bacillati</taxon>
        <taxon>Actinomycetota</taxon>
        <taxon>Actinomycetes</taxon>
        <taxon>Pseudonocardiales</taxon>
        <taxon>Pseudonocardiaceae</taxon>
        <taxon>Pseudonocardia</taxon>
    </lineage>
</organism>
<reference evidence="2 3" key="1">
    <citation type="submission" date="2016-10" db="EMBL/GenBank/DDBJ databases">
        <authorList>
            <person name="de Groot N.N."/>
        </authorList>
    </citation>
    <scope>NUCLEOTIDE SEQUENCE [LARGE SCALE GENOMIC DNA]</scope>
    <source>
        <strain evidence="2 3">CGMCC 4.1877</strain>
    </source>
</reference>
<dbReference type="Gene3D" id="2.30.110.10">
    <property type="entry name" value="Electron Transport, Fmn-binding Protein, Chain A"/>
    <property type="match status" value="1"/>
</dbReference>
<dbReference type="AlphaFoldDB" id="A0A1I5DXZ3"/>